<feature type="domain" description="HTH gntR-type" evidence="4">
    <location>
        <begin position="6"/>
        <end position="74"/>
    </location>
</feature>
<evidence type="ECO:0000256" key="2">
    <source>
        <dbReference type="ARBA" id="ARBA00023125"/>
    </source>
</evidence>
<evidence type="ECO:0000259" key="4">
    <source>
        <dbReference type="PROSITE" id="PS50949"/>
    </source>
</evidence>
<dbReference type="GO" id="GO:0003700">
    <property type="term" value="F:DNA-binding transcription factor activity"/>
    <property type="evidence" value="ECO:0007669"/>
    <property type="project" value="InterPro"/>
</dbReference>
<dbReference type="EMBL" id="QYRT01000085">
    <property type="protein sequence ID" value="TIH26728.1"/>
    <property type="molecule type" value="Genomic_DNA"/>
</dbReference>
<name>A0A4T2BCE6_9MICO</name>
<evidence type="ECO:0000256" key="1">
    <source>
        <dbReference type="ARBA" id="ARBA00023015"/>
    </source>
</evidence>
<dbReference type="OrthoDB" id="162505at2"/>
<dbReference type="PROSITE" id="PS50949">
    <property type="entry name" value="HTH_GNTR"/>
    <property type="match status" value="1"/>
</dbReference>
<dbReference type="AlphaFoldDB" id="A0A4T2BCE6"/>
<accession>A0A4T2BCE6</accession>
<keyword evidence="6" id="KW-1185">Reference proteome</keyword>
<gene>
    <name evidence="5" type="ORF">D4765_18865</name>
</gene>
<evidence type="ECO:0000313" key="6">
    <source>
        <dbReference type="Proteomes" id="UP000306192"/>
    </source>
</evidence>
<keyword evidence="1" id="KW-0805">Transcription regulation</keyword>
<evidence type="ECO:0000313" key="5">
    <source>
        <dbReference type="EMBL" id="TIH26728.1"/>
    </source>
</evidence>
<reference evidence="5 6" key="1">
    <citation type="journal article" date="2019" name="Microorganisms">
        <title>Systematic Affiliation and Genome Analysis of Subtercola vilae DB165(T) with Particular Emphasis on Cold Adaptation of an Isolate from a High-Altitude Cold Volcano Lake.</title>
        <authorList>
            <person name="Villalobos A.S."/>
            <person name="Wiese J."/>
            <person name="Imhoff J.F."/>
            <person name="Dorador C."/>
            <person name="Keller A."/>
            <person name="Hentschel U."/>
        </authorList>
    </citation>
    <scope>NUCLEOTIDE SEQUENCE [LARGE SCALE GENOMIC DNA]</scope>
    <source>
        <strain evidence="5 6">DB165</strain>
    </source>
</reference>
<dbReference type="PANTHER" id="PTHR38445:SF10">
    <property type="entry name" value="GNTR-FAMILY TRANSCRIPTIONAL REGULATOR"/>
    <property type="match status" value="1"/>
</dbReference>
<organism evidence="5 6">
    <name type="scientific">Subtercola vilae</name>
    <dbReference type="NCBI Taxonomy" id="2056433"/>
    <lineage>
        <taxon>Bacteria</taxon>
        <taxon>Bacillati</taxon>
        <taxon>Actinomycetota</taxon>
        <taxon>Actinomycetes</taxon>
        <taxon>Micrococcales</taxon>
        <taxon>Microbacteriaceae</taxon>
        <taxon>Subtercola</taxon>
    </lineage>
</organism>
<dbReference type="InterPro" id="IPR000524">
    <property type="entry name" value="Tscrpt_reg_HTH_GntR"/>
</dbReference>
<dbReference type="SUPFAM" id="SSF46785">
    <property type="entry name" value="Winged helix' DNA-binding domain"/>
    <property type="match status" value="1"/>
</dbReference>
<comment type="caution">
    <text evidence="5">The sequence shown here is derived from an EMBL/GenBank/DDBJ whole genome shotgun (WGS) entry which is preliminary data.</text>
</comment>
<dbReference type="GO" id="GO:0003677">
    <property type="term" value="F:DNA binding"/>
    <property type="evidence" value="ECO:0007669"/>
    <property type="project" value="UniProtKB-KW"/>
</dbReference>
<dbReference type="PANTHER" id="PTHR38445">
    <property type="entry name" value="HTH-TYPE TRANSCRIPTIONAL REPRESSOR YTRA"/>
    <property type="match status" value="1"/>
</dbReference>
<protein>
    <submittedName>
        <fullName evidence="5">GntR family transcriptional regulator</fullName>
    </submittedName>
</protein>
<dbReference type="Proteomes" id="UP000306192">
    <property type="component" value="Unassembled WGS sequence"/>
</dbReference>
<dbReference type="Gene3D" id="1.10.10.10">
    <property type="entry name" value="Winged helix-like DNA-binding domain superfamily/Winged helix DNA-binding domain"/>
    <property type="match status" value="1"/>
</dbReference>
<keyword evidence="3" id="KW-0804">Transcription</keyword>
<evidence type="ECO:0000256" key="3">
    <source>
        <dbReference type="ARBA" id="ARBA00023163"/>
    </source>
</evidence>
<dbReference type="InterPro" id="IPR036390">
    <property type="entry name" value="WH_DNA-bd_sf"/>
</dbReference>
<dbReference type="SMART" id="SM00345">
    <property type="entry name" value="HTH_GNTR"/>
    <property type="match status" value="1"/>
</dbReference>
<dbReference type="RefSeq" id="WP_136643837.1">
    <property type="nucleotide sequence ID" value="NZ_QYRT01000085.1"/>
</dbReference>
<proteinExistence type="predicted"/>
<dbReference type="InterPro" id="IPR036388">
    <property type="entry name" value="WH-like_DNA-bd_sf"/>
</dbReference>
<sequence length="122" mass="13550">MFSGEVPVFQQLAAKITNDIVAGVYAENTAVPSATDFAAFHRMNPATASKGVNLLVELGALYKQRGVGMFVATGSRELLKKVRRDEFRTQFLRPLLNEAHVLGISGEELHHLIDEEEREDRP</sequence>
<keyword evidence="2" id="KW-0238">DNA-binding</keyword>